<organism evidence="2 3">
    <name type="scientific">Pyrenophora teres f. teres</name>
    <dbReference type="NCBI Taxonomy" id="97479"/>
    <lineage>
        <taxon>Eukaryota</taxon>
        <taxon>Fungi</taxon>
        <taxon>Dikarya</taxon>
        <taxon>Ascomycota</taxon>
        <taxon>Pezizomycotina</taxon>
        <taxon>Dothideomycetes</taxon>
        <taxon>Pleosporomycetidae</taxon>
        <taxon>Pleosporales</taxon>
        <taxon>Pleosporineae</taxon>
        <taxon>Pleosporaceae</taxon>
        <taxon>Pyrenophora</taxon>
    </lineage>
</organism>
<name>A0A6S6W3F0_9PLEO</name>
<evidence type="ECO:0000313" key="2">
    <source>
        <dbReference type="EMBL" id="CAE7177097.1"/>
    </source>
</evidence>
<protein>
    <submittedName>
        <fullName evidence="2">Uncharacterized protein</fullName>
    </submittedName>
</protein>
<gene>
    <name evidence="2" type="ORF">PTTW11_06111</name>
</gene>
<reference evidence="2" key="1">
    <citation type="submission" date="2021-02" db="EMBL/GenBank/DDBJ databases">
        <authorList>
            <person name="Syme A R."/>
            <person name="Syme A R."/>
            <person name="Moolhuijzen P."/>
        </authorList>
    </citation>
    <scope>NUCLEOTIDE SEQUENCE</scope>
    <source>
        <strain evidence="2">W1-1</strain>
    </source>
</reference>
<dbReference type="EMBL" id="HG992981">
    <property type="protein sequence ID" value="CAE7177097.1"/>
    <property type="molecule type" value="Genomic_DNA"/>
</dbReference>
<sequence length="135" mass="15318">MSKYTSHCAKPEHLDNSEHVNAAGPDQNKPDAALKQLKAKIVEDQCKRYIIQKTTIGKTYNVSVFDMEDSINALFETSASYAAHQVQLQRLQQLLAQKTSIEASMAKQLASLRATYNAHSRDLDMVVQRYMREMK</sequence>
<proteinExistence type="predicted"/>
<dbReference type="Proteomes" id="UP000472372">
    <property type="component" value="Chromosome 5"/>
</dbReference>
<evidence type="ECO:0000256" key="1">
    <source>
        <dbReference type="SAM" id="MobiDB-lite"/>
    </source>
</evidence>
<feature type="compositionally biased region" description="Basic and acidic residues" evidence="1">
    <location>
        <begin position="9"/>
        <end position="18"/>
    </location>
</feature>
<dbReference type="AlphaFoldDB" id="A0A6S6W3F0"/>
<feature type="region of interest" description="Disordered" evidence="1">
    <location>
        <begin position="1"/>
        <end position="30"/>
    </location>
</feature>
<accession>A0A6S6W3F0</accession>
<evidence type="ECO:0000313" key="3">
    <source>
        <dbReference type="Proteomes" id="UP000472372"/>
    </source>
</evidence>